<dbReference type="EMBL" id="JASDDK010000001">
    <property type="protein sequence ID" value="MDN3491439.1"/>
    <property type="molecule type" value="Genomic_DNA"/>
</dbReference>
<evidence type="ECO:0000313" key="1">
    <source>
        <dbReference type="EMBL" id="MDN3491439.1"/>
    </source>
</evidence>
<dbReference type="RefSeq" id="WP_290205144.1">
    <property type="nucleotide sequence ID" value="NZ_JASDDK010000001.1"/>
</dbReference>
<reference evidence="1 2" key="1">
    <citation type="journal article" date="2023" name="Int. J. Syst. Evol. Microbiol.">
        <title>Winogradskyella bathintestinalis sp. nov., isolated from the intestine of the deep-sea loosejaw dragonfish, Malacosteus niger.</title>
        <authorList>
            <person name="Uniacke-Lowe S."/>
            <person name="Johnson C.N."/>
            <person name="Stanton C."/>
            <person name="Hill C."/>
            <person name="Ross P."/>
        </authorList>
    </citation>
    <scope>NUCLEOTIDE SEQUENCE [LARGE SCALE GENOMIC DNA]</scope>
    <source>
        <strain evidence="1 2">APC 3343</strain>
    </source>
</reference>
<dbReference type="Proteomes" id="UP001231197">
    <property type="component" value="Unassembled WGS sequence"/>
</dbReference>
<dbReference type="InterPro" id="IPR011659">
    <property type="entry name" value="WD40"/>
</dbReference>
<comment type="caution">
    <text evidence="1">The sequence shown here is derived from an EMBL/GenBank/DDBJ whole genome shotgun (WGS) entry which is preliminary data.</text>
</comment>
<evidence type="ECO:0000313" key="2">
    <source>
        <dbReference type="Proteomes" id="UP001231197"/>
    </source>
</evidence>
<proteinExistence type="predicted"/>
<dbReference type="Pfam" id="PF07676">
    <property type="entry name" value="PD40"/>
    <property type="match status" value="2"/>
</dbReference>
<evidence type="ECO:0008006" key="3">
    <source>
        <dbReference type="Google" id="ProtNLM"/>
    </source>
</evidence>
<gene>
    <name evidence="1" type="ORF">QMA06_01810</name>
</gene>
<sequence>MKFFNIFSFIAIAFTLLNCNSSIKNTETSKSDINHIDAGVQPVAENILSQFTNIRDFTIDTEESEAYFTVLSPLSELSVIMKIVREDNRWNQPKISSFSGKFTDLEPFLSPDNLRLYFASNRPTSNNSTATKDFDIWYVERTNKTSSWSQPINLGPPINTSSDEFYPSIALSKNLYFTSVKENSESQDDIYVSRWENNTYSNPIKLDSTINSDGSEFNAFIAPDESYLLFSGWKRKDGVGSGDLYISKQNNGKWTQAKNLSDKINSKHIDYSPFVNQNTKILYFTSRRSTISNHDTGFVDTQSLLNVLNKYENGSSRIYKVNFSEIFEQN</sequence>
<name>A0ABT7ZRJ9_9FLAO</name>
<dbReference type="SUPFAM" id="SSF82171">
    <property type="entry name" value="DPP6 N-terminal domain-like"/>
    <property type="match status" value="1"/>
</dbReference>
<organism evidence="1 2">
    <name type="scientific">Winogradskyella bathintestinalis</name>
    <dbReference type="NCBI Taxonomy" id="3035208"/>
    <lineage>
        <taxon>Bacteria</taxon>
        <taxon>Pseudomonadati</taxon>
        <taxon>Bacteroidota</taxon>
        <taxon>Flavobacteriia</taxon>
        <taxon>Flavobacteriales</taxon>
        <taxon>Flavobacteriaceae</taxon>
        <taxon>Winogradskyella</taxon>
    </lineage>
</organism>
<accession>A0ABT7ZRJ9</accession>
<protein>
    <recommendedName>
        <fullName evidence="3">Exo-alpha-sialidase</fullName>
    </recommendedName>
</protein>
<keyword evidence="2" id="KW-1185">Reference proteome</keyword>